<dbReference type="EnsemblPlants" id="novel_model_1179_5bd9a17a.1.5bd9b135">
    <property type="protein sequence ID" value="cds.novel_model_1179_5bd9a17a.1.5bd9b135"/>
    <property type="gene ID" value="novel_gene_664_5bd9a17a"/>
</dbReference>
<reference evidence="2" key="2">
    <citation type="submission" date="2021-03" db="UniProtKB">
        <authorList>
            <consortium name="EnsemblPlants"/>
        </authorList>
    </citation>
    <scope>IDENTIFICATION</scope>
</reference>
<dbReference type="Gramene" id="novel_model_1179_5bd9a17a.1.5bd9b135">
    <property type="protein sequence ID" value="cds.novel_model_1179_5bd9a17a.1.5bd9b135"/>
    <property type="gene ID" value="novel_gene_664_5bd9a17a"/>
</dbReference>
<dbReference type="EMBL" id="UZAU01000023">
    <property type="status" value="NOT_ANNOTATED_CDS"/>
    <property type="molecule type" value="Genomic_DNA"/>
</dbReference>
<dbReference type="Proteomes" id="UP000596661">
    <property type="component" value="Chromosome 1"/>
</dbReference>
<name>A0A803QTF2_CANSA</name>
<dbReference type="AlphaFoldDB" id="A0A803QTF2"/>
<keyword evidence="1" id="KW-0472">Membrane</keyword>
<reference evidence="2" key="1">
    <citation type="submission" date="2018-11" db="EMBL/GenBank/DDBJ databases">
        <authorList>
            <person name="Grassa J C."/>
        </authorList>
    </citation>
    <scope>NUCLEOTIDE SEQUENCE [LARGE SCALE GENOMIC DNA]</scope>
</reference>
<gene>
    <name evidence="2" type="primary">LOC115706144</name>
</gene>
<protein>
    <submittedName>
        <fullName evidence="2">Uncharacterized protein</fullName>
    </submittedName>
</protein>
<evidence type="ECO:0000256" key="1">
    <source>
        <dbReference type="SAM" id="Phobius"/>
    </source>
</evidence>
<keyword evidence="3" id="KW-1185">Reference proteome</keyword>
<organism evidence="2 3">
    <name type="scientific">Cannabis sativa</name>
    <name type="common">Hemp</name>
    <name type="synonym">Marijuana</name>
    <dbReference type="NCBI Taxonomy" id="3483"/>
    <lineage>
        <taxon>Eukaryota</taxon>
        <taxon>Viridiplantae</taxon>
        <taxon>Streptophyta</taxon>
        <taxon>Embryophyta</taxon>
        <taxon>Tracheophyta</taxon>
        <taxon>Spermatophyta</taxon>
        <taxon>Magnoliopsida</taxon>
        <taxon>eudicotyledons</taxon>
        <taxon>Gunneridae</taxon>
        <taxon>Pentapetalae</taxon>
        <taxon>rosids</taxon>
        <taxon>fabids</taxon>
        <taxon>Rosales</taxon>
        <taxon>Cannabaceae</taxon>
        <taxon>Cannabis</taxon>
    </lineage>
</organism>
<keyword evidence="1" id="KW-0812">Transmembrane</keyword>
<feature type="transmembrane region" description="Helical" evidence="1">
    <location>
        <begin position="6"/>
        <end position="22"/>
    </location>
</feature>
<evidence type="ECO:0000313" key="3">
    <source>
        <dbReference type="Proteomes" id="UP000596661"/>
    </source>
</evidence>
<proteinExistence type="predicted"/>
<evidence type="ECO:0000313" key="2">
    <source>
        <dbReference type="EnsemblPlants" id="cds.novel_model_1179_5bd9a17a.1.5bd9b135"/>
    </source>
</evidence>
<sequence length="63" mass="7807">MVVEAVVVTVVVVVRRTVMSLLRRRLRRVFRRYIPKARREVCFWVLQGRFLWLIYDNESFFFE</sequence>
<accession>A0A803QTF2</accession>
<keyword evidence="1" id="KW-1133">Transmembrane helix</keyword>